<evidence type="ECO:0000256" key="3">
    <source>
        <dbReference type="ARBA" id="ARBA00022735"/>
    </source>
</evidence>
<dbReference type="InterPro" id="IPR017766">
    <property type="entry name" value="Sphingomyelinase/PLipase_C"/>
</dbReference>
<dbReference type="GO" id="GO:0004767">
    <property type="term" value="F:sphingomyelin phosphodiesterase activity"/>
    <property type="evidence" value="ECO:0007669"/>
    <property type="project" value="UniProtKB-EC"/>
</dbReference>
<feature type="signal peptide" evidence="5">
    <location>
        <begin position="1"/>
        <end position="26"/>
    </location>
</feature>
<evidence type="ECO:0000256" key="5">
    <source>
        <dbReference type="SAM" id="SignalP"/>
    </source>
</evidence>
<dbReference type="CDD" id="cd09078">
    <property type="entry name" value="nSMase"/>
    <property type="match status" value="1"/>
</dbReference>
<name>A0ABW2UTQ0_9BACI</name>
<dbReference type="RefSeq" id="WP_382357857.1">
    <property type="nucleotide sequence ID" value="NZ_JBHTGR010000005.1"/>
</dbReference>
<evidence type="ECO:0000313" key="7">
    <source>
        <dbReference type="EMBL" id="MFC7746373.1"/>
    </source>
</evidence>
<evidence type="ECO:0000313" key="8">
    <source>
        <dbReference type="Proteomes" id="UP001596620"/>
    </source>
</evidence>
<dbReference type="EMBL" id="JBHTGR010000005">
    <property type="protein sequence ID" value="MFC7746373.1"/>
    <property type="molecule type" value="Genomic_DNA"/>
</dbReference>
<gene>
    <name evidence="7" type="primary">sph</name>
    <name evidence="7" type="ORF">ACFQU8_03845</name>
</gene>
<reference evidence="8" key="1">
    <citation type="journal article" date="2019" name="Int. J. Syst. Evol. Microbiol.">
        <title>The Global Catalogue of Microorganisms (GCM) 10K type strain sequencing project: providing services to taxonomists for standard genome sequencing and annotation.</title>
        <authorList>
            <consortium name="The Broad Institute Genomics Platform"/>
            <consortium name="The Broad Institute Genome Sequencing Center for Infectious Disease"/>
            <person name="Wu L."/>
            <person name="Ma J."/>
        </authorList>
    </citation>
    <scope>NUCLEOTIDE SEQUENCE [LARGE SCALE GENOMIC DNA]</scope>
    <source>
        <strain evidence="8">JCM 30234</strain>
    </source>
</reference>
<keyword evidence="2 5" id="KW-0732">Signal</keyword>
<comment type="caution">
    <text evidence="7">The sequence shown here is derived from an EMBL/GenBank/DDBJ whole genome shotgun (WGS) entry which is preliminary data.</text>
</comment>
<dbReference type="PANTHER" id="PTHR16320:SF23">
    <property type="entry name" value="SPHINGOMYELINASE C 1"/>
    <property type="match status" value="1"/>
</dbReference>
<dbReference type="NCBIfam" id="TIGR03395">
    <property type="entry name" value="sphingomy"/>
    <property type="match status" value="1"/>
</dbReference>
<protein>
    <submittedName>
        <fullName evidence="7">Sphingomyelin phosphodiesterase</fullName>
        <ecNumber evidence="7">3.1.4.12</ecNumber>
    </submittedName>
</protein>
<sequence length="328" mass="36809">MRKILGTVIVGCISGILLLANSAVQADANQSYPGDFEILSHNVYMMSQAIYPNWGQNQRAELISDADYVQNHDVIIFNELFDNEASGILLDGIRKQYPYQTPVLGRSTKGWDETTGNYSHAASEDGGVSIVSKWPIAEQIQHVFKDGCGVEALSNKGFIYIKIMKNNEPYHVIGTHVQSTDETLCSQGEPAKIRASQMNEIKSFISKKHIPEDEVVFIGGDLNAMKQTNEYGAMLQNLNVSEPDNYKGFNATWDPTSNSIANENYPDLNGQHLDYVFIERNHAQPNHWEIETKKVKSPVWSVTSWGQTYKYNDYSDHYPVIGTTKSSE</sequence>
<keyword evidence="8" id="KW-1185">Reference proteome</keyword>
<evidence type="ECO:0000259" key="6">
    <source>
        <dbReference type="Pfam" id="PF03372"/>
    </source>
</evidence>
<comment type="similarity">
    <text evidence="1">Belongs to the neutral sphingomyelinase family.</text>
</comment>
<keyword evidence="4 7" id="KW-0378">Hydrolase</keyword>
<dbReference type="Pfam" id="PF03372">
    <property type="entry name" value="Exo_endo_phos"/>
    <property type="match status" value="1"/>
</dbReference>
<dbReference type="PANTHER" id="PTHR16320">
    <property type="entry name" value="SPHINGOMYELINASE FAMILY MEMBER"/>
    <property type="match status" value="1"/>
</dbReference>
<dbReference type="SUPFAM" id="SSF56219">
    <property type="entry name" value="DNase I-like"/>
    <property type="match status" value="1"/>
</dbReference>
<feature type="chain" id="PRO_5045103630" evidence="5">
    <location>
        <begin position="27"/>
        <end position="328"/>
    </location>
</feature>
<keyword evidence="3" id="KW-0204">Cytolysis</keyword>
<proteinExistence type="inferred from homology"/>
<feature type="domain" description="Endonuclease/exonuclease/phosphatase" evidence="6">
    <location>
        <begin position="41"/>
        <end position="317"/>
    </location>
</feature>
<accession>A0ABW2UTQ0</accession>
<evidence type="ECO:0000256" key="1">
    <source>
        <dbReference type="ARBA" id="ARBA00006335"/>
    </source>
</evidence>
<evidence type="ECO:0000256" key="4">
    <source>
        <dbReference type="ARBA" id="ARBA00022801"/>
    </source>
</evidence>
<dbReference type="InterPro" id="IPR036691">
    <property type="entry name" value="Endo/exonu/phosph_ase_sf"/>
</dbReference>
<organism evidence="7 8">
    <name type="scientific">Lentibacillus kimchii</name>
    <dbReference type="NCBI Taxonomy" id="1542911"/>
    <lineage>
        <taxon>Bacteria</taxon>
        <taxon>Bacillati</taxon>
        <taxon>Bacillota</taxon>
        <taxon>Bacilli</taxon>
        <taxon>Bacillales</taxon>
        <taxon>Bacillaceae</taxon>
        <taxon>Lentibacillus</taxon>
    </lineage>
</organism>
<dbReference type="InterPro" id="IPR038772">
    <property type="entry name" value="Sph/SMPD2-like"/>
</dbReference>
<keyword evidence="3" id="KW-0354">Hemolysis</keyword>
<dbReference type="Gene3D" id="3.60.10.10">
    <property type="entry name" value="Endonuclease/exonuclease/phosphatase"/>
    <property type="match status" value="1"/>
</dbReference>
<evidence type="ECO:0000256" key="2">
    <source>
        <dbReference type="ARBA" id="ARBA00022729"/>
    </source>
</evidence>
<dbReference type="InterPro" id="IPR005135">
    <property type="entry name" value="Endo/exonuclease/phosphatase"/>
</dbReference>
<dbReference type="EC" id="3.1.4.12" evidence="7"/>
<dbReference type="Proteomes" id="UP001596620">
    <property type="component" value="Unassembled WGS sequence"/>
</dbReference>